<protein>
    <recommendedName>
        <fullName evidence="4">Putative pterin-4-alpha-carbinolamine dehydratase</fullName>
        <shortName evidence="4">PHS</shortName>
        <ecNumber evidence="4">4.2.1.96</ecNumber>
    </recommendedName>
    <alternativeName>
        <fullName evidence="4">4-alpha-hydroxy-tetrahydropterin dehydratase</fullName>
    </alternativeName>
    <alternativeName>
        <fullName evidence="4">Pterin carbinolamine dehydratase</fullName>
        <shortName evidence="4">PCD</shortName>
    </alternativeName>
</protein>
<evidence type="ECO:0000313" key="5">
    <source>
        <dbReference type="EMBL" id="KXI27738.1"/>
    </source>
</evidence>
<evidence type="ECO:0000256" key="1">
    <source>
        <dbReference type="ARBA" id="ARBA00001554"/>
    </source>
</evidence>
<dbReference type="STRING" id="1799789.AX660_19515"/>
<dbReference type="HAMAP" id="MF_00434">
    <property type="entry name" value="Pterin_4_alpha"/>
    <property type="match status" value="1"/>
</dbReference>
<dbReference type="Pfam" id="PF01329">
    <property type="entry name" value="Pterin_4a"/>
    <property type="match status" value="1"/>
</dbReference>
<dbReference type="OrthoDB" id="5294615at2"/>
<keyword evidence="3 4" id="KW-0456">Lyase</keyword>
<accession>A0A148KNC6</accession>
<dbReference type="PANTHER" id="PTHR12599:SF0">
    <property type="entry name" value="PTERIN-4-ALPHA-CARBINOLAMINE DEHYDRATASE"/>
    <property type="match status" value="1"/>
</dbReference>
<evidence type="ECO:0000256" key="4">
    <source>
        <dbReference type="HAMAP-Rule" id="MF_00434"/>
    </source>
</evidence>
<name>A0A148KNC6_9ALTE</name>
<evidence type="ECO:0000256" key="2">
    <source>
        <dbReference type="ARBA" id="ARBA00006472"/>
    </source>
</evidence>
<dbReference type="InterPro" id="IPR001533">
    <property type="entry name" value="Pterin_deHydtase"/>
</dbReference>
<sequence>MQKYNPAQIAQALLELNANLDDEQKWTIVEDKLAKTFKFKSFIRAFGWMSQIAIWAEKLNHHPEWFNVYNKVEIKLTTHDAGGISELDFKLAAKMELLY</sequence>
<proteinExistence type="inferred from homology"/>
<dbReference type="Proteomes" id="UP000070299">
    <property type="component" value="Unassembled WGS sequence"/>
</dbReference>
<dbReference type="CDD" id="cd00914">
    <property type="entry name" value="PCD_DCoH_subfamily_b"/>
    <property type="match status" value="1"/>
</dbReference>
<keyword evidence="6" id="KW-1185">Reference proteome</keyword>
<dbReference type="RefSeq" id="WP_068379157.1">
    <property type="nucleotide sequence ID" value="NZ_LSNE01000009.1"/>
</dbReference>
<dbReference type="GO" id="GO:0008124">
    <property type="term" value="F:4-alpha-hydroxytetrahydrobiopterin dehydratase activity"/>
    <property type="evidence" value="ECO:0007669"/>
    <property type="project" value="UniProtKB-UniRule"/>
</dbReference>
<evidence type="ECO:0000256" key="3">
    <source>
        <dbReference type="ARBA" id="ARBA00023239"/>
    </source>
</evidence>
<dbReference type="EC" id="4.2.1.96" evidence="4"/>
<comment type="similarity">
    <text evidence="2 4">Belongs to the pterin-4-alpha-carbinolamine dehydratase family.</text>
</comment>
<organism evidence="5 6">
    <name type="scientific">Paraglaciecola hydrolytica</name>
    <dbReference type="NCBI Taxonomy" id="1799789"/>
    <lineage>
        <taxon>Bacteria</taxon>
        <taxon>Pseudomonadati</taxon>
        <taxon>Pseudomonadota</taxon>
        <taxon>Gammaproteobacteria</taxon>
        <taxon>Alteromonadales</taxon>
        <taxon>Alteromonadaceae</taxon>
        <taxon>Paraglaciecola</taxon>
    </lineage>
</organism>
<evidence type="ECO:0000313" key="6">
    <source>
        <dbReference type="Proteomes" id="UP000070299"/>
    </source>
</evidence>
<dbReference type="AlphaFoldDB" id="A0A148KNC6"/>
<dbReference type="Gene3D" id="3.30.1360.20">
    <property type="entry name" value="Transcriptional coactivator/pterin dehydratase"/>
    <property type="match status" value="1"/>
</dbReference>
<comment type="caution">
    <text evidence="5">The sequence shown here is derived from an EMBL/GenBank/DDBJ whole genome shotgun (WGS) entry which is preliminary data.</text>
</comment>
<dbReference type="GO" id="GO:0006729">
    <property type="term" value="P:tetrahydrobiopterin biosynthetic process"/>
    <property type="evidence" value="ECO:0007669"/>
    <property type="project" value="InterPro"/>
</dbReference>
<comment type="catalytic activity">
    <reaction evidence="1 4">
        <text>(4aS,6R)-4a-hydroxy-L-erythro-5,6,7,8-tetrahydrobiopterin = (6R)-L-erythro-6,7-dihydrobiopterin + H2O</text>
        <dbReference type="Rhea" id="RHEA:11920"/>
        <dbReference type="ChEBI" id="CHEBI:15377"/>
        <dbReference type="ChEBI" id="CHEBI:15642"/>
        <dbReference type="ChEBI" id="CHEBI:43120"/>
        <dbReference type="EC" id="4.2.1.96"/>
    </reaction>
</comment>
<gene>
    <name evidence="5" type="ORF">AX660_19515</name>
</gene>
<dbReference type="PANTHER" id="PTHR12599">
    <property type="entry name" value="PTERIN-4-ALPHA-CARBINOLAMINE DEHYDRATASE"/>
    <property type="match status" value="1"/>
</dbReference>
<dbReference type="InterPro" id="IPR036428">
    <property type="entry name" value="PCD_sf"/>
</dbReference>
<dbReference type="SUPFAM" id="SSF55248">
    <property type="entry name" value="PCD-like"/>
    <property type="match status" value="1"/>
</dbReference>
<dbReference type="NCBIfam" id="NF002018">
    <property type="entry name" value="PRK00823.1-3"/>
    <property type="match status" value="1"/>
</dbReference>
<reference evidence="6" key="1">
    <citation type="submission" date="2016-02" db="EMBL/GenBank/DDBJ databases">
        <authorList>
            <person name="Schultz-Johansen M."/>
            <person name="Glaring M.A."/>
            <person name="Bech P.K."/>
            <person name="Stougaard P."/>
        </authorList>
    </citation>
    <scope>NUCLEOTIDE SEQUENCE [LARGE SCALE GENOMIC DNA]</scope>
    <source>
        <strain evidence="6">S66</strain>
    </source>
</reference>
<dbReference type="EMBL" id="LSNE01000009">
    <property type="protein sequence ID" value="KXI27738.1"/>
    <property type="molecule type" value="Genomic_DNA"/>
</dbReference>